<evidence type="ECO:0000256" key="4">
    <source>
        <dbReference type="PROSITE-ProRule" id="PRU10007"/>
    </source>
</evidence>
<dbReference type="PANTHER" id="PTHR43353:SF5">
    <property type="entry name" value="SUCCINATE-SEMIALDEHYDE DEHYDROGENASE, MITOCHONDRIAL"/>
    <property type="match status" value="1"/>
</dbReference>
<dbReference type="InterPro" id="IPR029510">
    <property type="entry name" value="Ald_DH_CS_GLU"/>
</dbReference>
<dbReference type="PANTHER" id="PTHR43353">
    <property type="entry name" value="SUCCINATE-SEMIALDEHYDE DEHYDROGENASE, MITOCHONDRIAL"/>
    <property type="match status" value="1"/>
</dbReference>
<evidence type="ECO:0000256" key="5">
    <source>
        <dbReference type="RuleBase" id="RU003345"/>
    </source>
</evidence>
<dbReference type="InterPro" id="IPR050740">
    <property type="entry name" value="Aldehyde_DH_Superfamily"/>
</dbReference>
<keyword evidence="3 5" id="KW-0560">Oxidoreductase</keyword>
<reference evidence="8" key="1">
    <citation type="submission" date="2016-10" db="EMBL/GenBank/DDBJ databases">
        <authorList>
            <person name="Varghese N."/>
            <person name="Submissions S."/>
        </authorList>
    </citation>
    <scope>NUCLEOTIDE SEQUENCE [LARGE SCALE GENOMIC DNA]</scope>
    <source>
        <strain evidence="8">CGMCC 1.11012</strain>
    </source>
</reference>
<dbReference type="FunFam" id="3.40.605.10:FF:000022">
    <property type="entry name" value="Aldehyde dehydrogenase A"/>
    <property type="match status" value="1"/>
</dbReference>
<dbReference type="EMBL" id="FNDX01000009">
    <property type="protein sequence ID" value="SDI84008.1"/>
    <property type="molecule type" value="Genomic_DNA"/>
</dbReference>
<dbReference type="Gene3D" id="3.40.605.10">
    <property type="entry name" value="Aldehyde Dehydrogenase, Chain A, domain 1"/>
    <property type="match status" value="1"/>
</dbReference>
<dbReference type="Proteomes" id="UP000199050">
    <property type="component" value="Unassembled WGS sequence"/>
</dbReference>
<dbReference type="GO" id="GO:0009450">
    <property type="term" value="P:gamma-aminobutyric acid catabolic process"/>
    <property type="evidence" value="ECO:0007669"/>
    <property type="project" value="TreeGrafter"/>
</dbReference>
<dbReference type="InterPro" id="IPR016160">
    <property type="entry name" value="Ald_DH_CS_CYS"/>
</dbReference>
<evidence type="ECO:0000256" key="2">
    <source>
        <dbReference type="ARBA" id="ARBA00009986"/>
    </source>
</evidence>
<dbReference type="NCBIfam" id="NF007497">
    <property type="entry name" value="PRK10090.1"/>
    <property type="match status" value="1"/>
</dbReference>
<dbReference type="InterPro" id="IPR016163">
    <property type="entry name" value="Ald_DH_C"/>
</dbReference>
<dbReference type="GO" id="GO:0005829">
    <property type="term" value="C:cytosol"/>
    <property type="evidence" value="ECO:0007669"/>
    <property type="project" value="TreeGrafter"/>
</dbReference>
<evidence type="ECO:0000259" key="6">
    <source>
        <dbReference type="Pfam" id="PF00171"/>
    </source>
</evidence>
<dbReference type="GO" id="GO:0042802">
    <property type="term" value="F:identical protein binding"/>
    <property type="evidence" value="ECO:0007669"/>
    <property type="project" value="UniProtKB-ARBA"/>
</dbReference>
<dbReference type="InterPro" id="IPR015590">
    <property type="entry name" value="Aldehyde_DH_dom"/>
</dbReference>
<organism evidence="7 8">
    <name type="scientific">Paenibacillus typhae</name>
    <dbReference type="NCBI Taxonomy" id="1174501"/>
    <lineage>
        <taxon>Bacteria</taxon>
        <taxon>Bacillati</taxon>
        <taxon>Bacillota</taxon>
        <taxon>Bacilli</taxon>
        <taxon>Bacillales</taxon>
        <taxon>Paenibacillaceae</taxon>
        <taxon>Paenibacillus</taxon>
    </lineage>
</organism>
<comment type="pathway">
    <text evidence="1">Carbohydrate degradation.</text>
</comment>
<dbReference type="GO" id="GO:0004777">
    <property type="term" value="F:succinate-semialdehyde dehydrogenase (NAD+) activity"/>
    <property type="evidence" value="ECO:0007669"/>
    <property type="project" value="TreeGrafter"/>
</dbReference>
<feature type="active site" evidence="4">
    <location>
        <position position="248"/>
    </location>
</feature>
<name>A0A1G8NV61_9BACL</name>
<dbReference type="Gene3D" id="3.40.309.10">
    <property type="entry name" value="Aldehyde Dehydrogenase, Chain A, domain 2"/>
    <property type="match status" value="1"/>
</dbReference>
<evidence type="ECO:0000313" key="8">
    <source>
        <dbReference type="Proteomes" id="UP000199050"/>
    </source>
</evidence>
<dbReference type="InterPro" id="IPR016162">
    <property type="entry name" value="Ald_DH_N"/>
</dbReference>
<dbReference type="RefSeq" id="WP_279615460.1">
    <property type="nucleotide sequence ID" value="NZ_CBCSKY010000011.1"/>
</dbReference>
<dbReference type="PROSITE" id="PS00070">
    <property type="entry name" value="ALDEHYDE_DEHYDR_CYS"/>
    <property type="match status" value="1"/>
</dbReference>
<accession>A0A1G8NV61</accession>
<dbReference type="FunFam" id="3.40.309.10:FF:000009">
    <property type="entry name" value="Aldehyde dehydrogenase A"/>
    <property type="match status" value="1"/>
</dbReference>
<comment type="similarity">
    <text evidence="2 5">Belongs to the aldehyde dehydrogenase family.</text>
</comment>
<evidence type="ECO:0000256" key="1">
    <source>
        <dbReference type="ARBA" id="ARBA00004921"/>
    </source>
</evidence>
<dbReference type="CDD" id="cd07088">
    <property type="entry name" value="ALDH_LactADH-AldA"/>
    <property type="match status" value="1"/>
</dbReference>
<dbReference type="PROSITE" id="PS00687">
    <property type="entry name" value="ALDEHYDE_DEHYDR_GLU"/>
    <property type="match status" value="1"/>
</dbReference>
<dbReference type="AlphaFoldDB" id="A0A1G8NV61"/>
<protein>
    <submittedName>
        <fullName evidence="7">Lactaldehyde dehydrogenase</fullName>
    </submittedName>
</protein>
<dbReference type="Pfam" id="PF00171">
    <property type="entry name" value="Aldedh"/>
    <property type="match status" value="1"/>
</dbReference>
<dbReference type="SUPFAM" id="SSF53720">
    <property type="entry name" value="ALDH-like"/>
    <property type="match status" value="1"/>
</dbReference>
<dbReference type="STRING" id="1174501.SAMN05216192_1092"/>
<feature type="domain" description="Aldehyde dehydrogenase" evidence="6">
    <location>
        <begin position="12"/>
        <end position="472"/>
    </location>
</feature>
<sequence length="481" mass="52476">MEKHLMYINGQFTESETQEWMDVTNPSTDEVISQVPKATKNDVVRAIDAADAAQSAWEETPAVERGKYLHAIADGIRAEADSIARLISEEVGKTLELSTVEVHFTADYLDYMAEWARRYEGEIVQSDRDNENIFVFKRAIGVTTGILPWNFPFFLIARKMAPALITGNTIVVKPSVESPNNAIAFTKIVDKVGLPKGVYNLVTGRGGEVGNELASNPKVGMVSLTGSVPAGQKVMEAAAENIIKVSLELGGKAPAIVMADADLDLAVKAIVDSRVINTGQVCNCAERVYVHESIKDEFTSRLVEAMKAVKYGNPLVDTGIQMGPLINKAAQDSVQQKVDRAVEEGAKVLLGGKKVEGTGSFFEPTVIADATNKMEIVQEEIFGPVIPIVTFATLDEAIELANDSEFGLTSSLYTQNLNVAMKVIKRLKYGETYINRENFEAMQGFHAGWRKSGIGGADGKHGLNEYLQTQVVYLQYDKSVN</sequence>
<evidence type="ECO:0000313" key="7">
    <source>
        <dbReference type="EMBL" id="SDI84008.1"/>
    </source>
</evidence>
<dbReference type="GO" id="GO:0016052">
    <property type="term" value="P:carbohydrate catabolic process"/>
    <property type="evidence" value="ECO:0007669"/>
    <property type="project" value="UniProtKB-ARBA"/>
</dbReference>
<evidence type="ECO:0000256" key="3">
    <source>
        <dbReference type="ARBA" id="ARBA00023002"/>
    </source>
</evidence>
<proteinExistence type="inferred from homology"/>
<keyword evidence="8" id="KW-1185">Reference proteome</keyword>
<dbReference type="GO" id="GO:0004030">
    <property type="term" value="F:aldehyde dehydrogenase [NAD(P)+] activity"/>
    <property type="evidence" value="ECO:0007669"/>
    <property type="project" value="UniProtKB-ARBA"/>
</dbReference>
<dbReference type="InterPro" id="IPR016161">
    <property type="entry name" value="Ald_DH/histidinol_DH"/>
</dbReference>
<gene>
    <name evidence="7" type="ORF">SAMN05216192_1092</name>
</gene>